<evidence type="ECO:0000313" key="11">
    <source>
        <dbReference type="Proteomes" id="UP000567922"/>
    </source>
</evidence>
<feature type="transmembrane region" description="Helical" evidence="9">
    <location>
        <begin position="375"/>
        <end position="399"/>
    </location>
</feature>
<feature type="region of interest" description="Disordered" evidence="8">
    <location>
        <begin position="1"/>
        <end position="21"/>
    </location>
</feature>
<evidence type="ECO:0000256" key="4">
    <source>
        <dbReference type="ARBA" id="ARBA00022692"/>
    </source>
</evidence>
<feature type="transmembrane region" description="Helical" evidence="9">
    <location>
        <begin position="191"/>
        <end position="213"/>
    </location>
</feature>
<evidence type="ECO:0000256" key="9">
    <source>
        <dbReference type="SAM" id="Phobius"/>
    </source>
</evidence>
<feature type="transmembrane region" description="Helical" evidence="9">
    <location>
        <begin position="123"/>
        <end position="145"/>
    </location>
</feature>
<dbReference type="AlphaFoldDB" id="A0A839RLL6"/>
<evidence type="ECO:0000256" key="5">
    <source>
        <dbReference type="ARBA" id="ARBA00022989"/>
    </source>
</evidence>
<keyword evidence="5 9" id="KW-1133">Transmembrane helix</keyword>
<feature type="transmembrane region" description="Helical" evidence="9">
    <location>
        <begin position="233"/>
        <end position="252"/>
    </location>
</feature>
<feature type="transmembrane region" description="Helical" evidence="9">
    <location>
        <begin position="406"/>
        <end position="423"/>
    </location>
</feature>
<gene>
    <name evidence="10" type="ORF">FHU29_001377</name>
</gene>
<feature type="transmembrane region" description="Helical" evidence="9">
    <location>
        <begin position="24"/>
        <end position="45"/>
    </location>
</feature>
<comment type="similarity">
    <text evidence="2">Belongs to the SLC13A/DASS transporter (TC 2.A.47) family. NADC subfamily.</text>
</comment>
<dbReference type="GO" id="GO:0005886">
    <property type="term" value="C:plasma membrane"/>
    <property type="evidence" value="ECO:0007669"/>
    <property type="project" value="TreeGrafter"/>
</dbReference>
<dbReference type="Proteomes" id="UP000567922">
    <property type="component" value="Unassembled WGS sequence"/>
</dbReference>
<protein>
    <recommendedName>
        <fullName evidence="3">Sodium-dependent dicarboxylate transporter SdcS</fullName>
    </recommendedName>
    <alternativeName>
        <fullName evidence="7">Na(+)/dicarboxylate symporter</fullName>
    </alternativeName>
</protein>
<dbReference type="InterPro" id="IPR001898">
    <property type="entry name" value="SLC13A/DASS"/>
</dbReference>
<keyword evidence="6 9" id="KW-0472">Membrane</keyword>
<evidence type="ECO:0000313" key="10">
    <source>
        <dbReference type="EMBL" id="MBB3036943.1"/>
    </source>
</evidence>
<reference evidence="10 11" key="1">
    <citation type="submission" date="2020-08" db="EMBL/GenBank/DDBJ databases">
        <title>Sequencing the genomes of 1000 actinobacteria strains.</title>
        <authorList>
            <person name="Klenk H.-P."/>
        </authorList>
    </citation>
    <scope>NUCLEOTIDE SEQUENCE [LARGE SCALE GENOMIC DNA]</scope>
    <source>
        <strain evidence="10 11">DSM 45258</strain>
    </source>
</reference>
<feature type="transmembrane region" description="Helical" evidence="9">
    <location>
        <begin position="429"/>
        <end position="446"/>
    </location>
</feature>
<feature type="transmembrane region" description="Helical" evidence="9">
    <location>
        <begin position="151"/>
        <end position="170"/>
    </location>
</feature>
<feature type="transmembrane region" description="Helical" evidence="9">
    <location>
        <begin position="467"/>
        <end position="489"/>
    </location>
</feature>
<proteinExistence type="inferred from homology"/>
<dbReference type="GO" id="GO:0008514">
    <property type="term" value="F:organic anion transmembrane transporter activity"/>
    <property type="evidence" value="ECO:0007669"/>
    <property type="project" value="UniProtKB-ARBA"/>
</dbReference>
<feature type="transmembrane region" description="Helical" evidence="9">
    <location>
        <begin position="315"/>
        <end position="333"/>
    </location>
</feature>
<dbReference type="PANTHER" id="PTHR10283">
    <property type="entry name" value="SOLUTE CARRIER FAMILY 13 MEMBER"/>
    <property type="match status" value="1"/>
</dbReference>
<evidence type="ECO:0000256" key="3">
    <source>
        <dbReference type="ARBA" id="ARBA00020150"/>
    </source>
</evidence>
<organism evidence="10 11">
    <name type="scientific">Hoyosella altamirensis</name>
    <dbReference type="NCBI Taxonomy" id="616997"/>
    <lineage>
        <taxon>Bacteria</taxon>
        <taxon>Bacillati</taxon>
        <taxon>Actinomycetota</taxon>
        <taxon>Actinomycetes</taxon>
        <taxon>Mycobacteriales</taxon>
        <taxon>Hoyosellaceae</taxon>
        <taxon>Hoyosella</taxon>
    </lineage>
</organism>
<sequence length="494" mass="52765">MSLATMADRPTRKPPSPRINRGRVGLALGPALFAVAYFIPALTGLDDAPRAVLAVTLWVAAWWITEALPIPATSLMPIFLLPLLGGTDQATATAAYAHPLVFMYMGGFTIALAIQKWDLHKRIAMVIITMVGSGGQRIMLGVILATAALSMWISNAATALMMLPIALALIAELREKEVYDEQTLRRYAKGLLLSVAYAASIGGLATLIGSVPNAVFAAVAEQSLGRTISFAEWFFFAAPLACLMLVALYFYLTRVVCRKVPSTATVSTDFAREQLRQLGRMSYEERAVLAIFSIVGLLWISSGFLPAALQLSDTSISMIGAVAMFLLPARQASGGLLVWEDMKQLPWGLLLLFGGGLSLAAAFEDSGLTGWFGELLGGLASLPFVLIIVSLSIIVLFMTEIMSNTAVANMLIPISIGLALGIGVDPYSIMAVVALSASCAFMLPISTPPNAAVFASDYITIGDMVRAGFWVNIFAIILINGFVLLWQPIMMSAT</sequence>
<dbReference type="PANTHER" id="PTHR10283:SF82">
    <property type="entry name" value="SOLUTE CARRIER FAMILY 13 MEMBER 2"/>
    <property type="match status" value="1"/>
</dbReference>
<keyword evidence="4 9" id="KW-0812">Transmembrane</keyword>
<dbReference type="GO" id="GO:1905039">
    <property type="term" value="P:carboxylic acid transmembrane transport"/>
    <property type="evidence" value="ECO:0007669"/>
    <property type="project" value="UniProtKB-ARBA"/>
</dbReference>
<name>A0A839RLL6_9ACTN</name>
<dbReference type="Pfam" id="PF00939">
    <property type="entry name" value="Na_sulph_symp"/>
    <property type="match status" value="1"/>
</dbReference>
<evidence type="ECO:0000256" key="8">
    <source>
        <dbReference type="SAM" id="MobiDB-lite"/>
    </source>
</evidence>
<evidence type="ECO:0000256" key="6">
    <source>
        <dbReference type="ARBA" id="ARBA00023136"/>
    </source>
</evidence>
<accession>A0A839RLL6</accession>
<feature type="transmembrane region" description="Helical" evidence="9">
    <location>
        <begin position="57"/>
        <end position="84"/>
    </location>
</feature>
<dbReference type="OrthoDB" id="9766267at2"/>
<feature type="transmembrane region" description="Helical" evidence="9">
    <location>
        <begin position="345"/>
        <end position="363"/>
    </location>
</feature>
<evidence type="ECO:0000256" key="7">
    <source>
        <dbReference type="ARBA" id="ARBA00031174"/>
    </source>
</evidence>
<evidence type="ECO:0000256" key="2">
    <source>
        <dbReference type="ARBA" id="ARBA00006772"/>
    </source>
</evidence>
<feature type="transmembrane region" description="Helical" evidence="9">
    <location>
        <begin position="96"/>
        <end position="114"/>
    </location>
</feature>
<feature type="transmembrane region" description="Helical" evidence="9">
    <location>
        <begin position="287"/>
        <end position="309"/>
    </location>
</feature>
<dbReference type="EMBL" id="JACHWS010000001">
    <property type="protein sequence ID" value="MBB3036943.1"/>
    <property type="molecule type" value="Genomic_DNA"/>
</dbReference>
<comment type="subcellular location">
    <subcellularLocation>
        <location evidence="1">Membrane</location>
        <topology evidence="1">Multi-pass membrane protein</topology>
    </subcellularLocation>
</comment>
<comment type="caution">
    <text evidence="10">The sequence shown here is derived from an EMBL/GenBank/DDBJ whole genome shotgun (WGS) entry which is preliminary data.</text>
</comment>
<dbReference type="RefSeq" id="WP_083962489.1">
    <property type="nucleotide sequence ID" value="NZ_BDDI01000018.1"/>
</dbReference>
<evidence type="ECO:0000256" key="1">
    <source>
        <dbReference type="ARBA" id="ARBA00004141"/>
    </source>
</evidence>
<dbReference type="NCBIfam" id="TIGR00785">
    <property type="entry name" value="dass"/>
    <property type="match status" value="1"/>
</dbReference>
<dbReference type="CDD" id="cd01115">
    <property type="entry name" value="SLC13_permease"/>
    <property type="match status" value="1"/>
</dbReference>
<keyword evidence="11" id="KW-1185">Reference proteome</keyword>